<organism evidence="2 3">
    <name type="scientific">Companilactobacillus heilongjiangensis</name>
    <dbReference type="NCBI Taxonomy" id="1074467"/>
    <lineage>
        <taxon>Bacteria</taxon>
        <taxon>Bacillati</taxon>
        <taxon>Bacillota</taxon>
        <taxon>Bacilli</taxon>
        <taxon>Lactobacillales</taxon>
        <taxon>Lactobacillaceae</taxon>
        <taxon>Companilactobacillus</taxon>
    </lineage>
</organism>
<dbReference type="AlphaFoldDB" id="A0A0K2LF78"/>
<dbReference type="InterPro" id="IPR003812">
    <property type="entry name" value="Fido"/>
</dbReference>
<name>A0A0K2LF78_9LACO</name>
<dbReference type="KEGG" id="lhi:JP39_11630"/>
<dbReference type="OrthoDB" id="9807853at2"/>
<accession>A0A0K2LF78</accession>
<feature type="domain" description="Fido" evidence="1">
    <location>
        <begin position="63"/>
        <end position="214"/>
    </location>
</feature>
<dbReference type="STRING" id="1074467.JP39_11630"/>
<dbReference type="RefSeq" id="WP_041500355.1">
    <property type="nucleotide sequence ID" value="NZ_BJDV01000003.1"/>
</dbReference>
<evidence type="ECO:0000313" key="3">
    <source>
        <dbReference type="Proteomes" id="UP000061546"/>
    </source>
</evidence>
<reference evidence="2 3" key="1">
    <citation type="submission" date="2015-08" db="EMBL/GenBank/DDBJ databases">
        <title>Genomic sequence of Lactobacillus heilongjiangensis DSM 28069, isolated from Chinese traditional pickle.</title>
        <authorList>
            <person name="Jiang X."/>
            <person name="Zheng B."/>
            <person name="Cheng H."/>
        </authorList>
    </citation>
    <scope>NUCLEOTIDE SEQUENCE [LARGE SCALE GENOMIC DNA]</scope>
    <source>
        <strain evidence="2 3">DSM 28069</strain>
    </source>
</reference>
<keyword evidence="3" id="KW-1185">Reference proteome</keyword>
<dbReference type="PROSITE" id="PS51459">
    <property type="entry name" value="FIDO"/>
    <property type="match status" value="1"/>
</dbReference>
<dbReference type="InterPro" id="IPR036597">
    <property type="entry name" value="Fido-like_dom_sf"/>
</dbReference>
<sequence length="261" mass="29608">MDNTKLARFITSLGSLNDYGSTVAQTKKALDAKSSAPLEQNNHDVAIFEDAISGIEAIKKIGFSVDGIIAVNKNFDSPDDEEPNIPGHLRNAMWNEAARIVVTTDSRARQSDNYFPPEIVTQSDLSKIVEEYKNSLKAEKDAWRVFASISKLQPFQDGNKRTALISANAAYEAWENENYLVLPFSDLDRADFTIQLMRYYKADSKSEENKYLDRMIDILPSAKERETKLRAPLSPEEINKEKLATTYKVKPQFRNENNKNF</sequence>
<evidence type="ECO:0000313" key="2">
    <source>
        <dbReference type="EMBL" id="ALB29956.1"/>
    </source>
</evidence>
<proteinExistence type="predicted"/>
<dbReference type="Proteomes" id="UP000061546">
    <property type="component" value="Chromosome"/>
</dbReference>
<dbReference type="EMBL" id="CP012559">
    <property type="protein sequence ID" value="ALB29956.1"/>
    <property type="molecule type" value="Genomic_DNA"/>
</dbReference>
<gene>
    <name evidence="2" type="ORF">JP39_11630</name>
</gene>
<evidence type="ECO:0000259" key="1">
    <source>
        <dbReference type="PROSITE" id="PS51459"/>
    </source>
</evidence>
<protein>
    <recommendedName>
        <fullName evidence="1">Fido domain-containing protein</fullName>
    </recommendedName>
</protein>
<dbReference type="Pfam" id="PF02661">
    <property type="entry name" value="Fic"/>
    <property type="match status" value="1"/>
</dbReference>
<dbReference type="Gene3D" id="1.10.3290.10">
    <property type="entry name" value="Fido-like domain"/>
    <property type="match status" value="1"/>
</dbReference>
<dbReference type="SUPFAM" id="SSF140931">
    <property type="entry name" value="Fic-like"/>
    <property type="match status" value="1"/>
</dbReference>